<reference evidence="2" key="2">
    <citation type="submission" date="2021-04" db="EMBL/GenBank/DDBJ databases">
        <authorList>
            <person name="Gilroy R."/>
        </authorList>
    </citation>
    <scope>NUCLEOTIDE SEQUENCE</scope>
    <source>
        <strain evidence="2">ChiBcec1-1093</strain>
    </source>
</reference>
<gene>
    <name evidence="2" type="ORF">IAA17_04200</name>
</gene>
<comment type="caution">
    <text evidence="2">The sequence shown here is derived from an EMBL/GenBank/DDBJ whole genome shotgun (WGS) entry which is preliminary data.</text>
</comment>
<feature type="transmembrane region" description="Helical" evidence="1">
    <location>
        <begin position="171"/>
        <end position="191"/>
    </location>
</feature>
<accession>A0A9D2K5S9</accession>
<sequence>MITELLKITAWPMTPPRPYSFFHIFLSAAGIGCSICLAVFLSRRRKDPQRHLFLCGLFLAVSEIYKQLFLTLVVHPGVYDWWYFPFQLCSVPMYLCLLLPFLPSGGKKIFAAFLQDYSLLGGFMALAEPSGLMHPYVTLTLHGFFWHFALIFIGTSCFLSRLPDRSVKGYLASLPLFLGCCLTALFINWAAGPDTNVAMFYISPYRPSQQIIFHQIALKTGIFWGNAIYVAATAFGAFLIHLGLGAAYGRWAAGSGN</sequence>
<keyword evidence="1" id="KW-1133">Transmembrane helix</keyword>
<protein>
    <submittedName>
        <fullName evidence="2">YwaF family protein</fullName>
    </submittedName>
</protein>
<evidence type="ECO:0000313" key="2">
    <source>
        <dbReference type="EMBL" id="HIZ78967.1"/>
    </source>
</evidence>
<feature type="transmembrane region" description="Helical" evidence="1">
    <location>
        <begin position="139"/>
        <end position="159"/>
    </location>
</feature>
<dbReference type="Proteomes" id="UP000824101">
    <property type="component" value="Unassembled WGS sequence"/>
</dbReference>
<feature type="transmembrane region" description="Helical" evidence="1">
    <location>
        <begin position="81"/>
        <end position="102"/>
    </location>
</feature>
<dbReference type="PROSITE" id="PS51257">
    <property type="entry name" value="PROKAR_LIPOPROTEIN"/>
    <property type="match status" value="1"/>
</dbReference>
<proteinExistence type="predicted"/>
<feature type="transmembrane region" description="Helical" evidence="1">
    <location>
        <begin position="52"/>
        <end position="75"/>
    </location>
</feature>
<dbReference type="Pfam" id="PF14808">
    <property type="entry name" value="TMEM164"/>
    <property type="match status" value="1"/>
</dbReference>
<keyword evidence="1" id="KW-0812">Transmembrane</keyword>
<dbReference type="EMBL" id="DXBC01000063">
    <property type="protein sequence ID" value="HIZ78967.1"/>
    <property type="molecule type" value="Genomic_DNA"/>
</dbReference>
<dbReference type="AlphaFoldDB" id="A0A9D2K5S9"/>
<evidence type="ECO:0000256" key="1">
    <source>
        <dbReference type="SAM" id="Phobius"/>
    </source>
</evidence>
<name>A0A9D2K5S9_9FIRM</name>
<evidence type="ECO:0000313" key="3">
    <source>
        <dbReference type="Proteomes" id="UP000824101"/>
    </source>
</evidence>
<organism evidence="2 3">
    <name type="scientific">Candidatus Lachnoclostridium stercorigallinarum</name>
    <dbReference type="NCBI Taxonomy" id="2838634"/>
    <lineage>
        <taxon>Bacteria</taxon>
        <taxon>Bacillati</taxon>
        <taxon>Bacillota</taxon>
        <taxon>Clostridia</taxon>
        <taxon>Lachnospirales</taxon>
        <taxon>Lachnospiraceae</taxon>
    </lineage>
</organism>
<feature type="transmembrane region" description="Helical" evidence="1">
    <location>
        <begin position="109"/>
        <end position="127"/>
    </location>
</feature>
<keyword evidence="1" id="KW-0472">Membrane</keyword>
<feature type="transmembrane region" description="Helical" evidence="1">
    <location>
        <begin position="227"/>
        <end position="248"/>
    </location>
</feature>
<feature type="transmembrane region" description="Helical" evidence="1">
    <location>
        <begin position="20"/>
        <end position="40"/>
    </location>
</feature>
<reference evidence="2" key="1">
    <citation type="journal article" date="2021" name="PeerJ">
        <title>Extensive microbial diversity within the chicken gut microbiome revealed by metagenomics and culture.</title>
        <authorList>
            <person name="Gilroy R."/>
            <person name="Ravi A."/>
            <person name="Getino M."/>
            <person name="Pursley I."/>
            <person name="Horton D.L."/>
            <person name="Alikhan N.F."/>
            <person name="Baker D."/>
            <person name="Gharbi K."/>
            <person name="Hall N."/>
            <person name="Watson M."/>
            <person name="Adriaenssens E.M."/>
            <person name="Foster-Nyarko E."/>
            <person name="Jarju S."/>
            <person name="Secka A."/>
            <person name="Antonio M."/>
            <person name="Oren A."/>
            <person name="Chaudhuri R.R."/>
            <person name="La Ragione R."/>
            <person name="Hildebrand F."/>
            <person name="Pallen M.J."/>
        </authorList>
    </citation>
    <scope>NUCLEOTIDE SEQUENCE</scope>
    <source>
        <strain evidence="2">ChiBcec1-1093</strain>
    </source>
</reference>